<evidence type="ECO:0000313" key="6">
    <source>
        <dbReference type="EMBL" id="CAG7828456.1"/>
    </source>
</evidence>
<dbReference type="SMART" id="SM00320">
    <property type="entry name" value="WD40"/>
    <property type="match status" value="4"/>
</dbReference>
<comment type="similarity">
    <text evidence="1">Belongs to the WD repeat EIPR1 family.</text>
</comment>
<keyword evidence="2 4" id="KW-0853">WD repeat</keyword>
<reference evidence="6" key="1">
    <citation type="submission" date="2021-06" db="EMBL/GenBank/DDBJ databases">
        <authorList>
            <person name="Hodson N. C."/>
            <person name="Mongue J. A."/>
            <person name="Jaron S. K."/>
        </authorList>
    </citation>
    <scope>NUCLEOTIDE SEQUENCE</scope>
</reference>
<feature type="domain" description="EIPR1-like beta-propeller" evidence="5">
    <location>
        <begin position="1"/>
        <end position="278"/>
    </location>
</feature>
<evidence type="ECO:0000313" key="7">
    <source>
        <dbReference type="Proteomes" id="UP000708208"/>
    </source>
</evidence>
<dbReference type="Proteomes" id="UP000708208">
    <property type="component" value="Unassembled WGS sequence"/>
</dbReference>
<evidence type="ECO:0000256" key="4">
    <source>
        <dbReference type="PROSITE-ProRule" id="PRU00221"/>
    </source>
</evidence>
<dbReference type="PANTHER" id="PTHR14205:SF15">
    <property type="entry name" value="EARP AND GARP COMPLEX-INTERACTING PROTEIN 1"/>
    <property type="match status" value="1"/>
</dbReference>
<dbReference type="PROSITE" id="PS00678">
    <property type="entry name" value="WD_REPEATS_1"/>
    <property type="match status" value="1"/>
</dbReference>
<dbReference type="OrthoDB" id="196957at2759"/>
<accession>A0A8J2L9V2</accession>
<dbReference type="Pfam" id="PF23609">
    <property type="entry name" value="Beta-prop_EIPR1"/>
    <property type="match status" value="1"/>
</dbReference>
<keyword evidence="3" id="KW-0677">Repeat</keyword>
<dbReference type="InterPro" id="IPR059104">
    <property type="entry name" value="Beta-prop_EIPR1-like"/>
</dbReference>
<dbReference type="PROSITE" id="PS50082">
    <property type="entry name" value="WD_REPEATS_2"/>
    <property type="match status" value="1"/>
</dbReference>
<dbReference type="EMBL" id="CAJVCH010547626">
    <property type="protein sequence ID" value="CAG7828456.1"/>
    <property type="molecule type" value="Genomic_DNA"/>
</dbReference>
<feature type="repeat" description="WD" evidence="4">
    <location>
        <begin position="203"/>
        <end position="245"/>
    </location>
</feature>
<dbReference type="InterPro" id="IPR040323">
    <property type="entry name" value="EIPR1"/>
</dbReference>
<dbReference type="FunFam" id="2.130.10.10:FF:000732">
    <property type="entry name" value="EARP-interacting protein homolog"/>
    <property type="match status" value="1"/>
</dbReference>
<dbReference type="PANTHER" id="PTHR14205">
    <property type="entry name" value="WD-REPEAT PROTEIN"/>
    <property type="match status" value="1"/>
</dbReference>
<evidence type="ECO:0000256" key="3">
    <source>
        <dbReference type="ARBA" id="ARBA00022737"/>
    </source>
</evidence>
<dbReference type="AlphaFoldDB" id="A0A8J2L9V2"/>
<proteinExistence type="inferred from homology"/>
<dbReference type="InterPro" id="IPR001680">
    <property type="entry name" value="WD40_rpt"/>
</dbReference>
<organism evidence="6 7">
    <name type="scientific">Allacma fusca</name>
    <dbReference type="NCBI Taxonomy" id="39272"/>
    <lineage>
        <taxon>Eukaryota</taxon>
        <taxon>Metazoa</taxon>
        <taxon>Ecdysozoa</taxon>
        <taxon>Arthropoda</taxon>
        <taxon>Hexapoda</taxon>
        <taxon>Collembola</taxon>
        <taxon>Symphypleona</taxon>
        <taxon>Sminthuridae</taxon>
        <taxon>Allacma</taxon>
    </lineage>
</organism>
<dbReference type="InterPro" id="IPR019775">
    <property type="entry name" value="WD40_repeat_CS"/>
</dbReference>
<protein>
    <recommendedName>
        <fullName evidence="5">EIPR1-like beta-propeller domain-containing protein</fullName>
    </recommendedName>
</protein>
<evidence type="ECO:0000256" key="1">
    <source>
        <dbReference type="ARBA" id="ARBA00005672"/>
    </source>
</evidence>
<gene>
    <name evidence="6" type="ORF">AFUS01_LOCUS38383</name>
</gene>
<evidence type="ECO:0000256" key="2">
    <source>
        <dbReference type="ARBA" id="ARBA00022574"/>
    </source>
</evidence>
<comment type="caution">
    <text evidence="6">The sequence shown here is derived from an EMBL/GenBank/DDBJ whole genome shotgun (WGS) entry which is preliminary data.</text>
</comment>
<keyword evidence="7" id="KW-1185">Reference proteome</keyword>
<dbReference type="GO" id="GO:0016567">
    <property type="term" value="P:protein ubiquitination"/>
    <property type="evidence" value="ECO:0007669"/>
    <property type="project" value="TreeGrafter"/>
</dbReference>
<dbReference type="Pfam" id="PF00400">
    <property type="entry name" value="WD40"/>
    <property type="match status" value="1"/>
</dbReference>
<evidence type="ECO:0000259" key="5">
    <source>
        <dbReference type="Pfam" id="PF23609"/>
    </source>
</evidence>
<sequence>MESSAIYGLESQGRTLCSYSTEIESVRFFVGTLSTRSEGQIHQIDFEDDLNQISRKVYKPKIGEIWQMQCAPTDNLLGLVYNQISDSSCRMKCGIWKLPSEDQSSNGGDLDPVVELELADVSENVRSLDWHSTKPQCVISYENSFAIWDVTNGHHKVKSTLNFPNLYSAKWNPHLDGNQFALISASSVTGMDLRSMKEAWKIPKAHKFQVRDVDFNPNKQYYMATCGDDCSARFWDFRNPSEPLKELMCHTHWVWRVRFNTFHDQLVLTSGSDSRVLLHSLASISSEPQGRTLFSDSEEEDRAAPAPLEDGILAKYEEHEDAVYAVEWSSYDPWIFASLSYDGRLVINRVPKSQKYKILL</sequence>
<name>A0A8J2L9V2_9HEXA</name>